<dbReference type="GO" id="GO:0004049">
    <property type="term" value="F:anthranilate synthase activity"/>
    <property type="evidence" value="ECO:0007669"/>
    <property type="project" value="UniProtKB-EC"/>
</dbReference>
<evidence type="ECO:0000313" key="3">
    <source>
        <dbReference type="EMBL" id="CUH53542.1"/>
    </source>
</evidence>
<dbReference type="InterPro" id="IPR017926">
    <property type="entry name" value="GATASE"/>
</dbReference>
<evidence type="ECO:0000259" key="2">
    <source>
        <dbReference type="Pfam" id="PF00117"/>
    </source>
</evidence>
<feature type="domain" description="Glutamine amidotransferase" evidence="2">
    <location>
        <begin position="46"/>
        <end position="229"/>
    </location>
</feature>
<dbReference type="PRINTS" id="PR00096">
    <property type="entry name" value="GATASE"/>
</dbReference>
<keyword evidence="3" id="KW-0456">Lyase</keyword>
<dbReference type="InterPro" id="IPR006221">
    <property type="entry name" value="TrpG/PapA_dom"/>
</dbReference>
<dbReference type="SUPFAM" id="SSF52317">
    <property type="entry name" value="Class I glutamine amidotransferase-like"/>
    <property type="match status" value="1"/>
</dbReference>
<dbReference type="GO" id="GO:0046654">
    <property type="term" value="P:tetrahydrofolate biosynthetic process"/>
    <property type="evidence" value="ECO:0007669"/>
    <property type="project" value="TreeGrafter"/>
</dbReference>
<dbReference type="Gene3D" id="3.40.50.880">
    <property type="match status" value="1"/>
</dbReference>
<dbReference type="STRING" id="321267.SHM7688_02996"/>
<dbReference type="AlphaFoldDB" id="A0A0P1FEN5"/>
<dbReference type="FunFam" id="3.40.50.880:FF:000003">
    <property type="entry name" value="Anthranilate synthase component II"/>
    <property type="match status" value="1"/>
</dbReference>
<proteinExistence type="predicted"/>
<dbReference type="PANTHER" id="PTHR43418:SF4">
    <property type="entry name" value="MULTIFUNCTIONAL TRYPTOPHAN BIOSYNTHESIS PROTEIN"/>
    <property type="match status" value="1"/>
</dbReference>
<dbReference type="GO" id="GO:0000162">
    <property type="term" value="P:L-tryptophan biosynthetic process"/>
    <property type="evidence" value="ECO:0007669"/>
    <property type="project" value="TreeGrafter"/>
</dbReference>
<dbReference type="GO" id="GO:0005829">
    <property type="term" value="C:cytosol"/>
    <property type="evidence" value="ECO:0007669"/>
    <property type="project" value="TreeGrafter"/>
</dbReference>
<dbReference type="InterPro" id="IPR029062">
    <property type="entry name" value="Class_I_gatase-like"/>
</dbReference>
<dbReference type="Pfam" id="PF00117">
    <property type="entry name" value="GATase"/>
    <property type="match status" value="1"/>
</dbReference>
<keyword evidence="1" id="KW-0315">Glutamine amidotransferase</keyword>
<dbReference type="NCBIfam" id="TIGR00566">
    <property type="entry name" value="trpG_papA"/>
    <property type="match status" value="1"/>
</dbReference>
<dbReference type="GO" id="GO:0046820">
    <property type="term" value="F:4-amino-4-deoxychorismate synthase activity"/>
    <property type="evidence" value="ECO:0007669"/>
    <property type="project" value="TreeGrafter"/>
</dbReference>
<dbReference type="PRINTS" id="PR00097">
    <property type="entry name" value="ANTSNTHASEII"/>
</dbReference>
<gene>
    <name evidence="3" type="primary">trpG</name>
    <name evidence="3" type="ORF">SHM7688_02996</name>
</gene>
<dbReference type="PANTHER" id="PTHR43418">
    <property type="entry name" value="MULTIFUNCTIONAL TRYPTOPHAN BIOSYNTHESIS PROTEIN-RELATED"/>
    <property type="match status" value="1"/>
</dbReference>
<protein>
    <submittedName>
        <fullName evidence="3">Anthranilate synthase component II</fullName>
        <ecNumber evidence="3">4.1.3.27</ecNumber>
    </submittedName>
</protein>
<dbReference type="PROSITE" id="PS51273">
    <property type="entry name" value="GATASE_TYPE_1"/>
    <property type="match status" value="1"/>
</dbReference>
<dbReference type="EC" id="4.1.3.27" evidence="3"/>
<dbReference type="EMBL" id="CYPW01000027">
    <property type="protein sequence ID" value="CUH53542.1"/>
    <property type="molecule type" value="Genomic_DNA"/>
</dbReference>
<accession>A0A0P1FEN5</accession>
<sequence>MFPIYGANLPVPLLTLRAKPEHVYREQALGLHPFRIFRTRTHKMLLLIDNYDSFTYNLVHYLGEMGADVQVWRNDALTVQDAMGMNPSGILLSPGPCDPDQAGICLALTEAAAETRIPLMGVCLGHQTIGQAFGGDVVRCHEIVHGKMGTMHHTNKGLFAGLPSPFEATRYHSLVVDRATLPDSLEITAELEDGTIMGLQHKELPIHGVQFHPESIASEHGHALLKNFLDMMPSKKGAAA</sequence>
<dbReference type="PRINTS" id="PR00099">
    <property type="entry name" value="CPSGATASE"/>
</dbReference>
<dbReference type="Proteomes" id="UP000054823">
    <property type="component" value="Unassembled WGS sequence"/>
</dbReference>
<dbReference type="InterPro" id="IPR050472">
    <property type="entry name" value="Anth_synth/Amidotransfase"/>
</dbReference>
<reference evidence="3 4" key="1">
    <citation type="submission" date="2015-09" db="EMBL/GenBank/DDBJ databases">
        <authorList>
            <consortium name="Swine Surveillance"/>
        </authorList>
    </citation>
    <scope>NUCLEOTIDE SEQUENCE [LARGE SCALE GENOMIC DNA]</scope>
    <source>
        <strain evidence="3 4">CECT 7688</strain>
    </source>
</reference>
<keyword evidence="4" id="KW-1185">Reference proteome</keyword>
<organism evidence="3 4">
    <name type="scientific">Shimia marina</name>
    <dbReference type="NCBI Taxonomy" id="321267"/>
    <lineage>
        <taxon>Bacteria</taxon>
        <taxon>Pseudomonadati</taxon>
        <taxon>Pseudomonadota</taxon>
        <taxon>Alphaproteobacteria</taxon>
        <taxon>Rhodobacterales</taxon>
        <taxon>Roseobacteraceae</taxon>
    </lineage>
</organism>
<dbReference type="CDD" id="cd01743">
    <property type="entry name" value="GATase1_Anthranilate_Synthase"/>
    <property type="match status" value="1"/>
</dbReference>
<name>A0A0P1FEN5_9RHOB</name>
<evidence type="ECO:0000256" key="1">
    <source>
        <dbReference type="ARBA" id="ARBA00022962"/>
    </source>
</evidence>
<evidence type="ECO:0000313" key="4">
    <source>
        <dbReference type="Proteomes" id="UP000054823"/>
    </source>
</evidence>